<reference evidence="3 4" key="1">
    <citation type="submission" date="2019-06" db="EMBL/GenBank/DDBJ databases">
        <title>Draft genome sequence of the filamentous fungus Phialemoniopsis curvata isolated from diesel fuel.</title>
        <authorList>
            <person name="Varaljay V.A."/>
            <person name="Lyon W.J."/>
            <person name="Crouch A.L."/>
            <person name="Drake C.E."/>
            <person name="Hollomon J.M."/>
            <person name="Nadeau L.J."/>
            <person name="Nunn H.S."/>
            <person name="Stevenson B.S."/>
            <person name="Bojanowski C.L."/>
            <person name="Crookes-Goodson W.J."/>
        </authorList>
    </citation>
    <scope>NUCLEOTIDE SEQUENCE [LARGE SCALE GENOMIC DNA]</scope>
    <source>
        <strain evidence="3 4">D216</strain>
    </source>
</reference>
<dbReference type="InParanoid" id="A0A507B726"/>
<protein>
    <recommendedName>
        <fullName evidence="2">NADP-dependent oxidoreductase domain-containing protein</fullName>
    </recommendedName>
</protein>
<dbReference type="GeneID" id="41979283"/>
<dbReference type="STRING" id="1093900.A0A507B726"/>
<organism evidence="3 4">
    <name type="scientific">Thyridium curvatum</name>
    <dbReference type="NCBI Taxonomy" id="1093900"/>
    <lineage>
        <taxon>Eukaryota</taxon>
        <taxon>Fungi</taxon>
        <taxon>Dikarya</taxon>
        <taxon>Ascomycota</taxon>
        <taxon>Pezizomycotina</taxon>
        <taxon>Sordariomycetes</taxon>
        <taxon>Sordariomycetidae</taxon>
        <taxon>Thyridiales</taxon>
        <taxon>Thyridiaceae</taxon>
        <taxon>Thyridium</taxon>
    </lineage>
</organism>
<dbReference type="RefSeq" id="XP_030999823.1">
    <property type="nucleotide sequence ID" value="XM_031134609.1"/>
</dbReference>
<dbReference type="EMBL" id="SKBQ01000120">
    <property type="protein sequence ID" value="TPX18112.1"/>
    <property type="molecule type" value="Genomic_DNA"/>
</dbReference>
<proteinExistence type="predicted"/>
<dbReference type="PANTHER" id="PTHR43147">
    <property type="entry name" value="PROTEIN TAS"/>
    <property type="match status" value="1"/>
</dbReference>
<dbReference type="InterPro" id="IPR036812">
    <property type="entry name" value="NAD(P)_OxRdtase_dom_sf"/>
</dbReference>
<evidence type="ECO:0000256" key="1">
    <source>
        <dbReference type="ARBA" id="ARBA00023002"/>
    </source>
</evidence>
<feature type="domain" description="NADP-dependent oxidoreductase" evidence="2">
    <location>
        <begin position="232"/>
        <end position="519"/>
    </location>
</feature>
<evidence type="ECO:0000313" key="3">
    <source>
        <dbReference type="EMBL" id="TPX18112.1"/>
    </source>
</evidence>
<evidence type="ECO:0000313" key="4">
    <source>
        <dbReference type="Proteomes" id="UP000319257"/>
    </source>
</evidence>
<dbReference type="AlphaFoldDB" id="A0A507B726"/>
<dbReference type="InterPro" id="IPR023210">
    <property type="entry name" value="NADP_OxRdtase_dom"/>
</dbReference>
<dbReference type="GO" id="GO:0016491">
    <property type="term" value="F:oxidoreductase activity"/>
    <property type="evidence" value="ECO:0007669"/>
    <property type="project" value="UniProtKB-KW"/>
</dbReference>
<accession>A0A507B726</accession>
<evidence type="ECO:0000259" key="2">
    <source>
        <dbReference type="Pfam" id="PF00248"/>
    </source>
</evidence>
<dbReference type="PANTHER" id="PTHR43147:SF2">
    <property type="entry name" value="NADP-DEPENDENT OXIDOREDUCTASE DOMAIN-CONTAINING PROTEIN"/>
    <property type="match status" value="1"/>
</dbReference>
<dbReference type="Proteomes" id="UP000319257">
    <property type="component" value="Unassembled WGS sequence"/>
</dbReference>
<keyword evidence="1" id="KW-0560">Oxidoreductase</keyword>
<gene>
    <name evidence="3" type="ORF">E0L32_011836</name>
</gene>
<dbReference type="SUPFAM" id="SSF51430">
    <property type="entry name" value="NAD(P)-linked oxidoreductase"/>
    <property type="match status" value="1"/>
</dbReference>
<keyword evidence="4" id="KW-1185">Reference proteome</keyword>
<dbReference type="Gene3D" id="3.20.20.100">
    <property type="entry name" value="NADP-dependent oxidoreductase domain"/>
    <property type="match status" value="1"/>
</dbReference>
<dbReference type="Pfam" id="PF00248">
    <property type="entry name" value="Aldo_ket_red"/>
    <property type="match status" value="1"/>
</dbReference>
<comment type="caution">
    <text evidence="3">The sequence shown here is derived from an EMBL/GenBank/DDBJ whole genome shotgun (WGS) entry which is preliminary data.</text>
</comment>
<dbReference type="OrthoDB" id="686384at2759"/>
<name>A0A507B726_9PEZI</name>
<sequence>MVTSPRTDPRTSLIEGLPDLILEHIPAAGLRKVLREVLNADTNFTYAFEGHTRKYITKNAPPHTEPLFGAGLEEGEAKNVRDRIRTMFGAGMYFETLAIFQEIAEQATYIHLSGDATDIINFLILVDGDIIEAMVGIQRIQQDKTGLRAWAADEAEAMESLVNALAAHGAAWEKAGREPPFVRGLASTQKTIDPTRPVEIKGLTTVSTNTSGSSAVTKVETFKIGDREVPRMFSGLWQLSSTAFGTASALKIAAQFSHHVEAGLTAFDMADHYGDAEVVYGQFCKSLSDPGQTFASTKYCVFTSLDVTREAVRQNITQRVGRMEKDKIDLLQVHWQIWEEPGYIELLKYCQEDERVSNLGLCNFDTAHLQEAWDAGIRFVTNQSQFSLVDSRPTVKLGKFCEEHGVKVLTFGTLCGGFLSERWLGKPDPDFYGQDMNPSTRLIWGGWDLFQELLQCLKAISVKRSVSVTNVANRWVLDHPFVGGTIIGSRMGVSERVKDNLAVFGWRLDDEDQANIEAVLSKSRRKEMFEEIGDCGYEYRSDWQQLLG</sequence>